<sequence length="103" mass="11319">MKKLFLSALACVAFAGSAFASNGIILKTDSFFKNYEEIKEKPCKISVKVRDKDGNSDVRYSGSAGNVSLSECDGIRSRFESDLRAQGFYFSDADVTLIWGVND</sequence>
<dbReference type="AlphaFoldDB" id="A0AAJ1QC61"/>
<comment type="caution">
    <text evidence="2">The sequence shown here is derived from an EMBL/GenBank/DDBJ whole genome shotgun (WGS) entry which is preliminary data.</text>
</comment>
<evidence type="ECO:0000256" key="1">
    <source>
        <dbReference type="SAM" id="SignalP"/>
    </source>
</evidence>
<name>A0AAJ1QC61_9FLAO</name>
<protein>
    <submittedName>
        <fullName evidence="2">Uncharacterized protein</fullName>
    </submittedName>
</protein>
<evidence type="ECO:0000313" key="2">
    <source>
        <dbReference type="EMBL" id="MDM1071281.1"/>
    </source>
</evidence>
<reference evidence="2" key="2">
    <citation type="journal article" date="2022" name="Sci. Total Environ.">
        <title>Prevalence, transmission, and molecular epidemiology of tet(X)-positive bacteria among humans, animals, and environmental niches in China: An epidemiological, and genomic-based study.</title>
        <authorList>
            <person name="Dong N."/>
            <person name="Zeng Y."/>
            <person name="Cai C."/>
            <person name="Sun C."/>
            <person name="Lu J."/>
            <person name="Liu C."/>
            <person name="Zhou H."/>
            <person name="Sun Q."/>
            <person name="Shu L."/>
            <person name="Wang H."/>
            <person name="Wang Y."/>
            <person name="Wang S."/>
            <person name="Wu C."/>
            <person name="Chan E.W."/>
            <person name="Chen G."/>
            <person name="Shen Z."/>
            <person name="Chen S."/>
            <person name="Zhang R."/>
        </authorList>
    </citation>
    <scope>NUCLEOTIDE SEQUENCE</scope>
    <source>
        <strain evidence="2">R655-4</strain>
    </source>
</reference>
<keyword evidence="1" id="KW-0732">Signal</keyword>
<dbReference type="EMBL" id="JACAGJ010000001">
    <property type="protein sequence ID" value="MDM1071281.1"/>
    <property type="molecule type" value="Genomic_DNA"/>
</dbReference>
<evidence type="ECO:0000313" key="3">
    <source>
        <dbReference type="Proteomes" id="UP001170959"/>
    </source>
</evidence>
<dbReference type="Proteomes" id="UP001170959">
    <property type="component" value="Unassembled WGS sequence"/>
</dbReference>
<proteinExistence type="predicted"/>
<feature type="chain" id="PRO_5042617353" evidence="1">
    <location>
        <begin position="21"/>
        <end position="103"/>
    </location>
</feature>
<dbReference type="RefSeq" id="WP_286491694.1">
    <property type="nucleotide sequence ID" value="NZ_JACAGJ010000001.1"/>
</dbReference>
<organism evidence="2 3">
    <name type="scientific">Empedobacter brevis</name>
    <dbReference type="NCBI Taxonomy" id="247"/>
    <lineage>
        <taxon>Bacteria</taxon>
        <taxon>Pseudomonadati</taxon>
        <taxon>Bacteroidota</taxon>
        <taxon>Flavobacteriia</taxon>
        <taxon>Flavobacteriales</taxon>
        <taxon>Weeksellaceae</taxon>
        <taxon>Empedobacter</taxon>
    </lineage>
</organism>
<gene>
    <name evidence="2" type="ORF">HX001_02115</name>
</gene>
<accession>A0AAJ1QC61</accession>
<feature type="signal peptide" evidence="1">
    <location>
        <begin position="1"/>
        <end position="20"/>
    </location>
</feature>
<reference evidence="2" key="1">
    <citation type="submission" date="2020-06" db="EMBL/GenBank/DDBJ databases">
        <authorList>
            <person name="Dong N."/>
        </authorList>
    </citation>
    <scope>NUCLEOTIDE SEQUENCE</scope>
    <source>
        <strain evidence="2">R655-4</strain>
    </source>
</reference>